<dbReference type="Proteomes" id="UP000762676">
    <property type="component" value="Unassembled WGS sequence"/>
</dbReference>
<dbReference type="InterPro" id="IPR050350">
    <property type="entry name" value="Compl-Cell_Adhes-Reg"/>
</dbReference>
<dbReference type="PANTHER" id="PTHR19325">
    <property type="entry name" value="COMPLEMENT COMPONENT-RELATED SUSHI DOMAIN-CONTAINING"/>
    <property type="match status" value="1"/>
</dbReference>
<keyword evidence="4" id="KW-0325">Glycoprotein</keyword>
<keyword evidence="1 5" id="KW-0768">Sushi</keyword>
<name>A0AAV4GIU3_9GAST</name>
<keyword evidence="2" id="KW-0677">Repeat</keyword>
<dbReference type="AlphaFoldDB" id="A0AAV4GIU3"/>
<keyword evidence="3" id="KW-1015">Disulfide bond</keyword>
<evidence type="ECO:0000256" key="2">
    <source>
        <dbReference type="ARBA" id="ARBA00022737"/>
    </source>
</evidence>
<dbReference type="InterPro" id="IPR035976">
    <property type="entry name" value="Sushi/SCR/CCP_sf"/>
</dbReference>
<protein>
    <submittedName>
        <fullName evidence="7">CUB and Sushi multiple domains 3</fullName>
    </submittedName>
</protein>
<evidence type="ECO:0000313" key="7">
    <source>
        <dbReference type="EMBL" id="GFR84903.1"/>
    </source>
</evidence>
<feature type="domain" description="Sushi" evidence="6">
    <location>
        <begin position="225"/>
        <end position="291"/>
    </location>
</feature>
<feature type="domain" description="Sushi" evidence="6">
    <location>
        <begin position="9"/>
        <end position="73"/>
    </location>
</feature>
<dbReference type="PROSITE" id="PS50923">
    <property type="entry name" value="SUSHI"/>
    <property type="match status" value="3"/>
</dbReference>
<dbReference type="SUPFAM" id="SSF57535">
    <property type="entry name" value="Complement control module/SCR domain"/>
    <property type="match status" value="3"/>
</dbReference>
<comment type="caution">
    <text evidence="5">Lacks conserved residue(s) required for the propagation of feature annotation.</text>
</comment>
<evidence type="ECO:0000256" key="5">
    <source>
        <dbReference type="PROSITE-ProRule" id="PRU00302"/>
    </source>
</evidence>
<evidence type="ECO:0000256" key="4">
    <source>
        <dbReference type="ARBA" id="ARBA00023180"/>
    </source>
</evidence>
<feature type="domain" description="Sushi" evidence="6">
    <location>
        <begin position="74"/>
        <end position="147"/>
    </location>
</feature>
<dbReference type="EMBL" id="BMAT01012060">
    <property type="protein sequence ID" value="GFR84903.1"/>
    <property type="molecule type" value="Genomic_DNA"/>
</dbReference>
<dbReference type="SMART" id="SM00032">
    <property type="entry name" value="CCP"/>
    <property type="match status" value="4"/>
</dbReference>
<dbReference type="InterPro" id="IPR000436">
    <property type="entry name" value="Sushi_SCR_CCP_dom"/>
</dbReference>
<evidence type="ECO:0000313" key="8">
    <source>
        <dbReference type="Proteomes" id="UP000762676"/>
    </source>
</evidence>
<dbReference type="Pfam" id="PF00084">
    <property type="entry name" value="Sushi"/>
    <property type="match status" value="3"/>
</dbReference>
<organism evidence="7 8">
    <name type="scientific">Elysia marginata</name>
    <dbReference type="NCBI Taxonomy" id="1093978"/>
    <lineage>
        <taxon>Eukaryota</taxon>
        <taxon>Metazoa</taxon>
        <taxon>Spiralia</taxon>
        <taxon>Lophotrochozoa</taxon>
        <taxon>Mollusca</taxon>
        <taxon>Gastropoda</taxon>
        <taxon>Heterobranchia</taxon>
        <taxon>Euthyneura</taxon>
        <taxon>Panpulmonata</taxon>
        <taxon>Sacoglossa</taxon>
        <taxon>Placobranchoidea</taxon>
        <taxon>Plakobranchidae</taxon>
        <taxon>Elysia</taxon>
    </lineage>
</organism>
<sequence length="406" mass="43463">MSLWPRDLVVCRKPGFCGDPPQVENATATLTGSEYPYSTVYTCLAGYTLTSDVSNRTCLASGTWSSEEVTCSRVTCGLPALPENAMFTTFSAPGDTVNIGQSVEFICQDMYEMVPMNSSLQVKNYSSLTCLDDASWTSPDPQVLCVPEVCGVPAVFPFTSWSLQAGPPDLVVYRCVEGYVMTVPVSTTSSMSSRSASTSDATTAGVTKAECSSLFGWMIPNDLQNGCSKIDCGEILTPQGLEVPMTHETEYGSRVEVSCTAPLYVNSPTNIMECQADGRWSDLDASDVCAPCDQSGQAPGISNGLLVLDDNLTAGTTVRVDKARFTCRPGYYATGAEGQVQCTSVDNVATWQGLANARCIQTRWENPAPDVTEPHTKYFAPVDEDACCSNGFEACAVVTYTATNNL</sequence>
<evidence type="ECO:0000256" key="3">
    <source>
        <dbReference type="ARBA" id="ARBA00023157"/>
    </source>
</evidence>
<reference evidence="7 8" key="1">
    <citation type="journal article" date="2021" name="Elife">
        <title>Chloroplast acquisition without the gene transfer in kleptoplastic sea slugs, Plakobranchus ocellatus.</title>
        <authorList>
            <person name="Maeda T."/>
            <person name="Takahashi S."/>
            <person name="Yoshida T."/>
            <person name="Shimamura S."/>
            <person name="Takaki Y."/>
            <person name="Nagai Y."/>
            <person name="Toyoda A."/>
            <person name="Suzuki Y."/>
            <person name="Arimoto A."/>
            <person name="Ishii H."/>
            <person name="Satoh N."/>
            <person name="Nishiyama T."/>
            <person name="Hasebe M."/>
            <person name="Maruyama T."/>
            <person name="Minagawa J."/>
            <person name="Obokata J."/>
            <person name="Shigenobu S."/>
        </authorList>
    </citation>
    <scope>NUCLEOTIDE SEQUENCE [LARGE SCALE GENOMIC DNA]</scope>
</reference>
<evidence type="ECO:0000259" key="6">
    <source>
        <dbReference type="PROSITE" id="PS50923"/>
    </source>
</evidence>
<gene>
    <name evidence="7" type="ORF">ElyMa_006013700</name>
</gene>
<evidence type="ECO:0000256" key="1">
    <source>
        <dbReference type="ARBA" id="ARBA00022659"/>
    </source>
</evidence>
<comment type="caution">
    <text evidence="7">The sequence shown here is derived from an EMBL/GenBank/DDBJ whole genome shotgun (WGS) entry which is preliminary data.</text>
</comment>
<keyword evidence="8" id="KW-1185">Reference proteome</keyword>
<dbReference type="CDD" id="cd00033">
    <property type="entry name" value="CCP"/>
    <property type="match status" value="2"/>
</dbReference>
<dbReference type="Gene3D" id="2.10.70.10">
    <property type="entry name" value="Complement Module, domain 1"/>
    <property type="match status" value="3"/>
</dbReference>
<accession>A0AAV4GIU3</accession>
<proteinExistence type="predicted"/>
<dbReference type="PANTHER" id="PTHR19325:SF575">
    <property type="entry name" value="LOCOMOTION-RELATED PROTEIN HIKARU GENKI"/>
    <property type="match status" value="1"/>
</dbReference>